<keyword evidence="8 9" id="KW-0472">Membrane</keyword>
<dbReference type="EMBL" id="QMDL01000001">
    <property type="protein sequence ID" value="RMJ05753.1"/>
    <property type="molecule type" value="Genomic_DNA"/>
</dbReference>
<feature type="domain" description="PDZ" evidence="10">
    <location>
        <begin position="189"/>
        <end position="273"/>
    </location>
</feature>
<gene>
    <name evidence="11" type="primary">outC</name>
    <name evidence="11" type="ORF">DOQ08_00425</name>
</gene>
<organism evidence="11 12">
    <name type="scientific">Marinobacter litoralis</name>
    <dbReference type="NCBI Taxonomy" id="187981"/>
    <lineage>
        <taxon>Bacteria</taxon>
        <taxon>Pseudomonadati</taxon>
        <taxon>Pseudomonadota</taxon>
        <taxon>Gammaproteobacteria</taxon>
        <taxon>Pseudomonadales</taxon>
        <taxon>Marinobacteraceae</taxon>
        <taxon>Marinobacter</taxon>
    </lineage>
</organism>
<dbReference type="Gene3D" id="2.30.30.830">
    <property type="match status" value="1"/>
</dbReference>
<evidence type="ECO:0000256" key="2">
    <source>
        <dbReference type="ARBA" id="ARBA00022448"/>
    </source>
</evidence>
<dbReference type="PROSITE" id="PS50106">
    <property type="entry name" value="PDZ"/>
    <property type="match status" value="1"/>
</dbReference>
<protein>
    <submittedName>
        <fullName evidence="11">Type II secretion system protein C</fullName>
    </submittedName>
</protein>
<comment type="caution">
    <text evidence="11">The sequence shown here is derived from an EMBL/GenBank/DDBJ whole genome shotgun (WGS) entry which is preliminary data.</text>
</comment>
<keyword evidence="12" id="KW-1185">Reference proteome</keyword>
<proteinExistence type="predicted"/>
<evidence type="ECO:0000259" key="10">
    <source>
        <dbReference type="PROSITE" id="PS50106"/>
    </source>
</evidence>
<accession>A0A3M2RK96</accession>
<evidence type="ECO:0000256" key="1">
    <source>
        <dbReference type="ARBA" id="ARBA00004533"/>
    </source>
</evidence>
<dbReference type="InterPro" id="IPR024961">
    <property type="entry name" value="T2SS_GspC_N"/>
</dbReference>
<reference evidence="11 12" key="1">
    <citation type="submission" date="2018-08" db="EMBL/GenBank/DDBJ databases">
        <title>Whole Genome Sequence of the Moderate Halophilic Marine Bacterium Marinobacter litoralis Sw-45.</title>
        <authorList>
            <person name="Musa H."/>
        </authorList>
    </citation>
    <scope>NUCLEOTIDE SEQUENCE [LARGE SCALE GENOMIC DNA]</scope>
    <source>
        <strain evidence="11 12">Sw-45</strain>
    </source>
</reference>
<evidence type="ECO:0000256" key="8">
    <source>
        <dbReference type="ARBA" id="ARBA00023136"/>
    </source>
</evidence>
<keyword evidence="3" id="KW-1003">Cell membrane</keyword>
<keyword evidence="4" id="KW-0997">Cell inner membrane</keyword>
<evidence type="ECO:0000256" key="6">
    <source>
        <dbReference type="ARBA" id="ARBA00022927"/>
    </source>
</evidence>
<dbReference type="Proteomes" id="UP000265903">
    <property type="component" value="Unassembled WGS sequence"/>
</dbReference>
<dbReference type="GO" id="GO:0005886">
    <property type="term" value="C:plasma membrane"/>
    <property type="evidence" value="ECO:0007669"/>
    <property type="project" value="UniProtKB-SubCell"/>
</dbReference>
<keyword evidence="2" id="KW-0813">Transport</keyword>
<dbReference type="AlphaFoldDB" id="A0A3M2RK96"/>
<dbReference type="InterPro" id="IPR036034">
    <property type="entry name" value="PDZ_sf"/>
</dbReference>
<feature type="transmembrane region" description="Helical" evidence="9">
    <location>
        <begin position="12"/>
        <end position="30"/>
    </location>
</feature>
<evidence type="ECO:0000256" key="7">
    <source>
        <dbReference type="ARBA" id="ARBA00022989"/>
    </source>
</evidence>
<evidence type="ECO:0000256" key="4">
    <source>
        <dbReference type="ARBA" id="ARBA00022519"/>
    </source>
</evidence>
<evidence type="ECO:0000256" key="5">
    <source>
        <dbReference type="ARBA" id="ARBA00022692"/>
    </source>
</evidence>
<dbReference type="RefSeq" id="WP_114333249.1">
    <property type="nucleotide sequence ID" value="NZ_QMDL01000001.1"/>
</dbReference>
<dbReference type="GO" id="GO:0015031">
    <property type="term" value="P:protein transport"/>
    <property type="evidence" value="ECO:0007669"/>
    <property type="project" value="UniProtKB-KW"/>
</dbReference>
<dbReference type="InterPro" id="IPR001478">
    <property type="entry name" value="PDZ"/>
</dbReference>
<evidence type="ECO:0000313" key="12">
    <source>
        <dbReference type="Proteomes" id="UP000265903"/>
    </source>
</evidence>
<evidence type="ECO:0000256" key="3">
    <source>
        <dbReference type="ARBA" id="ARBA00022475"/>
    </source>
</evidence>
<dbReference type="SUPFAM" id="SSF50156">
    <property type="entry name" value="PDZ domain-like"/>
    <property type="match status" value="1"/>
</dbReference>
<dbReference type="Gene3D" id="2.30.42.10">
    <property type="match status" value="1"/>
</dbReference>
<name>A0A3M2RK96_9GAMM</name>
<evidence type="ECO:0000313" key="11">
    <source>
        <dbReference type="EMBL" id="RMJ05753.1"/>
    </source>
</evidence>
<sequence length="288" mass="31019">MSVLSVKSQERVSRALANILLVALVMYLGVELARIAWLYTWPERPVPELYGQVSDAQGGLQGKGLAPIAGYELFGRSESQAGVADVIRKTAPETGLRLRLEGVLIGQRPEDSGAIVAGSNGETEYYRVGDRLPGNAELAEVEPTRILIRRGGRYESLAFEEVLGVDGIVAETPEEESPPAGSPDGFLASAKAQLDTQGAAALRAYGLSLAGDNGQSGYVYDGSNAMLNAVNLKPGDVITALNGQRLGDFEQDKALFDEWRSQPRLDIEIERNGSLLTVSYAIPEQWRN</sequence>
<evidence type="ECO:0000256" key="9">
    <source>
        <dbReference type="SAM" id="Phobius"/>
    </source>
</evidence>
<keyword evidence="6" id="KW-0653">Protein transport</keyword>
<dbReference type="Pfam" id="PF11356">
    <property type="entry name" value="T2SSC"/>
    <property type="match status" value="1"/>
</dbReference>
<comment type="subcellular location">
    <subcellularLocation>
        <location evidence="1">Cell inner membrane</location>
    </subcellularLocation>
</comment>
<dbReference type="OrthoDB" id="5574088at2"/>
<keyword evidence="5 9" id="KW-0812">Transmembrane</keyword>
<keyword evidence="7 9" id="KW-1133">Transmembrane helix</keyword>